<dbReference type="EMBL" id="CADCTV010000065">
    <property type="protein sequence ID" value="CAA9298420.1"/>
    <property type="molecule type" value="Genomic_DNA"/>
</dbReference>
<keyword evidence="2" id="KW-0378">Hydrolase</keyword>
<feature type="domain" description="NodB homology" evidence="3">
    <location>
        <begin position="32"/>
        <end position="258"/>
    </location>
</feature>
<dbReference type="PANTHER" id="PTHR10587">
    <property type="entry name" value="GLYCOSYL TRANSFERASE-RELATED"/>
    <property type="match status" value="1"/>
</dbReference>
<keyword evidence="1" id="KW-0479">Metal-binding</keyword>
<dbReference type="InterPro" id="IPR002509">
    <property type="entry name" value="NODB_dom"/>
</dbReference>
<dbReference type="CDD" id="cd10960">
    <property type="entry name" value="CE4_NodB_like_1"/>
    <property type="match status" value="1"/>
</dbReference>
<proteinExistence type="predicted"/>
<evidence type="ECO:0000256" key="1">
    <source>
        <dbReference type="ARBA" id="ARBA00022723"/>
    </source>
</evidence>
<dbReference type="InterPro" id="IPR050248">
    <property type="entry name" value="Polysacc_deacetylase_ArnD"/>
</dbReference>
<dbReference type="PANTHER" id="PTHR10587:SF133">
    <property type="entry name" value="CHITIN DEACETYLASE 1-RELATED"/>
    <property type="match status" value="1"/>
</dbReference>
<dbReference type="PROSITE" id="PS51677">
    <property type="entry name" value="NODB"/>
    <property type="match status" value="1"/>
</dbReference>
<sequence length="313" mass="34790">MRWFANVALVVLAGCAAEVPRADAVPAAAAGRTVAITFDDLPWARIGAYDDARLAELTGQLVGQIGAAGMPAVGFVNEAKLGGGTGREALLRRWVDAGLELGNHTYSHPSFWMTPREQYQAEVLNGERVTRRLTGKRPRYFRHPYLNTGPDLANKEAFEGFLASNGYQVAPVTVDNADYLYAFAYDRAMARRDSAAMRRLGEDYVRYMDTTFAFYEALSRRLLGREPAQVLLLHANALNAEYLDELAAMMRRRGYTFVPLGRAMRDSAYRMPDRYTGRAGISWLQRWAITRGVDPGDSPDITPWVAEASAPDR</sequence>
<dbReference type="InterPro" id="IPR011330">
    <property type="entry name" value="Glyco_hydro/deAcase_b/a-brl"/>
</dbReference>
<dbReference type="PROSITE" id="PS51257">
    <property type="entry name" value="PROKAR_LIPOPROTEIN"/>
    <property type="match status" value="1"/>
</dbReference>
<organism evidence="4">
    <name type="scientific">uncultured Gemmatimonadota bacterium</name>
    <dbReference type="NCBI Taxonomy" id="203437"/>
    <lineage>
        <taxon>Bacteria</taxon>
        <taxon>Pseudomonadati</taxon>
        <taxon>Gemmatimonadota</taxon>
        <taxon>environmental samples</taxon>
    </lineage>
</organism>
<dbReference type="GO" id="GO:0016810">
    <property type="term" value="F:hydrolase activity, acting on carbon-nitrogen (but not peptide) bonds"/>
    <property type="evidence" value="ECO:0007669"/>
    <property type="project" value="InterPro"/>
</dbReference>
<accession>A0A6J4K8R3</accession>
<evidence type="ECO:0000256" key="2">
    <source>
        <dbReference type="ARBA" id="ARBA00022801"/>
    </source>
</evidence>
<evidence type="ECO:0000313" key="4">
    <source>
        <dbReference type="EMBL" id="CAA9298420.1"/>
    </source>
</evidence>
<dbReference type="GO" id="GO:0005975">
    <property type="term" value="P:carbohydrate metabolic process"/>
    <property type="evidence" value="ECO:0007669"/>
    <property type="project" value="InterPro"/>
</dbReference>
<protein>
    <recommendedName>
        <fullName evidence="3">NodB homology domain-containing protein</fullName>
    </recommendedName>
</protein>
<dbReference type="SUPFAM" id="SSF88713">
    <property type="entry name" value="Glycoside hydrolase/deacetylase"/>
    <property type="match status" value="1"/>
</dbReference>
<gene>
    <name evidence="4" type="ORF">AVDCRST_MAG89-279</name>
</gene>
<dbReference type="AlphaFoldDB" id="A0A6J4K8R3"/>
<name>A0A6J4K8R3_9BACT</name>
<dbReference type="Gene3D" id="3.20.20.370">
    <property type="entry name" value="Glycoside hydrolase/deacetylase"/>
    <property type="match status" value="1"/>
</dbReference>
<evidence type="ECO:0000259" key="3">
    <source>
        <dbReference type="PROSITE" id="PS51677"/>
    </source>
</evidence>
<reference evidence="4" key="1">
    <citation type="submission" date="2020-02" db="EMBL/GenBank/DDBJ databases">
        <authorList>
            <person name="Meier V. D."/>
        </authorList>
    </citation>
    <scope>NUCLEOTIDE SEQUENCE</scope>
    <source>
        <strain evidence="4">AVDCRST_MAG89</strain>
    </source>
</reference>
<dbReference type="GO" id="GO:0016020">
    <property type="term" value="C:membrane"/>
    <property type="evidence" value="ECO:0007669"/>
    <property type="project" value="TreeGrafter"/>
</dbReference>
<dbReference type="Pfam" id="PF01522">
    <property type="entry name" value="Polysacc_deac_1"/>
    <property type="match status" value="1"/>
</dbReference>
<dbReference type="GO" id="GO:0046872">
    <property type="term" value="F:metal ion binding"/>
    <property type="evidence" value="ECO:0007669"/>
    <property type="project" value="UniProtKB-KW"/>
</dbReference>